<accession>A0A978VHA3</accession>
<dbReference type="InterPro" id="IPR022542">
    <property type="entry name" value="FOCAD/RST1_DUF3730"/>
</dbReference>
<evidence type="ECO:0000313" key="3">
    <source>
        <dbReference type="EMBL" id="KAH7532472.1"/>
    </source>
</evidence>
<feature type="transmembrane region" description="Helical" evidence="1">
    <location>
        <begin position="579"/>
        <end position="603"/>
    </location>
</feature>
<gene>
    <name evidence="3" type="ORF">FEM48_Zijuj04G0023500</name>
</gene>
<name>A0A978VHA3_ZIZJJ</name>
<sequence>MESYTPLLEKIRVPQPSLQKYAVISIFAKLRSAPKHLDSESEPGREAISQCLHSNSSAVIDQSVRELCRLVMDSQMDVSRGLLELQSALEGTDSRFVDLFVKSLGFLVRFGFQKNYVKWHSSLTEGHPFFKVLSCRSEVQSELVQQVLLLMASHKQLGMVEICEFLKPFLNYSILRIPFMDTASSSMFARHLISSMTSFCCLYPPESMPVFKLLTEALKYAPCKNSEASQLLLESRNFIYFVECMVDAFVVVLRRWAEMGLLISEAQFCGLDLLEAILSICLLHQRHFGWIEPIAELSGRMLFAQKDLGLQYVHKVSSVVLSLFVILSQLELEHEQLSVLKLLHFLLKWKYGNEYIVGRTAHALHEELLLTFPVISLLSSTSKSVRGAATDLLIILEKLLLELFVAPRNKTTKEAGFPSLSSPGSIIFRLMQHQWFQVFIFIFIYLFFLFSSPLQKIFLSTDAVFLDQHSLSGFFLCLSFDGKEMHNMPGSWASQLREYSLSIIDKQKSLLSLAVPQDTFASGRILRPSFIQVPLFLNLVTGFAFSSQSALVDIPSLLCAIAGVLLMHKSLGCEAVDSLAAIAIVDPKLGAHLLLVILFFSNIFTRKDVISHTMLLKLLGMLPALASHSMMIPLIVQTIMPMLQKDAKPTLHATAIRLLCQTWEINDRAFGSLQGVLLPKGFTEFKSERNICISMAASVRDVCRKNADRGVDLILSVSACIESRDPLIQALGFQSLACLCEADVIDFYTAWDVIAKHLLDYHAYSNLAHSICLLLRWGAMDAEAYPEASKNVLQMLWGICTSTRAGNKLEWAKARISALEALAQYEVSHIEQRIPDFKKKYTELLVSEKDLLIVRAMEELQVKIITFEHITRRRLVKEKRVAGSKIEKLLDVFPQVIFSSEKRGNATELPGAALLCLSFTPKDVNTQGTSKELRDVHAGYEKALVELAASLQLSRNVFLALISLQSWKSFLRRWLRADIMCLDAKAPSVILDKTTKAANDILKSMIRIAKDAIPRSAENIALAIGALCAVVDNQQEKLLYAGTFAYQMSVQRPLIYFIKVLPSSVHTVKSTSSKFLLSWLFQHEHEHRQWSAAISLGLISSCLHVTDHKQKFQNITGLLEVLSNGKSTLVKGACAVGLGFSCQDLLTRVDVADNPAMETETGKMSEADLVGKIIRAFLLIICQLTQSSSDIVENLSAYFPSSTYDTDLKMATELSRERLDDLEEDIWGVAGIVIGLASSIGAIYRAGANDAVLKIKGLIMSWVPHVNSLVQCSGSCLEGSQMLLSVGSCLALPVLVAFCQKVELMEVNEVDHLLNGYRMVISELVSVKKSGIFHQSLLMASCIGAGNLLACVLNDGVHSIEVESVKVMLELFRNCYCNPYPPLIHLGGMLGVVNAMGVDAGGLVHMHAPTTIPHSSYEQKESRYLNGPLLSSPVCEPQLTSLMQEIFLVAQNSDDHQLQHNAAWAVSFLRNHLFSKEVPKKDLTNETDMAGSRSVSQSISENSVVMKLSSWLMHLNISEVVKTGSISRIGTVAVVLRCLSQAPRLPALDWGAVIRRCMRYESQVAEQDLAFKTGALREECLKFSLAHASQFDPLLSFLDELSDLSRFRMLEPNLQSCLFVHLAEVIKVFSASRLEKLFNDVTVFLSSVSFNQVHDDQKTMLRNSCWKGICMCLDEASLDSLEYISHIEKCMEVLFSFLPALQSADGKGVDQRNFVEWSEAVRCLGKSRRSWLSNFLQVSKEDLLQKGDQLIEVLKKIQAKAKLVRNGSFPLTELGRLKSHLLNSRSHGIWGVLTEVVAALQHAEVAVRRQWLIDAVEISCVSTYPSTALKFLGLLSGSFCKYMPFLILDEHAVLSDLPVSLSSLLSDSNWGVIAESVVSFFLVSTERIHNWVRHVSWCVDVPLMQPIDESEKDMAVFLLHVMHRTCVSLKDYLPLDKQLKLANMVLA</sequence>
<keyword evidence="1" id="KW-0812">Transmembrane</keyword>
<evidence type="ECO:0000259" key="2">
    <source>
        <dbReference type="Pfam" id="PF12530"/>
    </source>
</evidence>
<feature type="transmembrane region" description="Helical" evidence="1">
    <location>
        <begin position="535"/>
        <end position="567"/>
    </location>
</feature>
<dbReference type="InterPro" id="IPR045163">
    <property type="entry name" value="Focadhesin/RST1"/>
</dbReference>
<dbReference type="EMBL" id="JAEACU010000004">
    <property type="protein sequence ID" value="KAH7532472.1"/>
    <property type="molecule type" value="Genomic_DNA"/>
</dbReference>
<dbReference type="PANTHER" id="PTHR16212">
    <property type="entry name" value="FOCADHESIN FAMILY MEMBER"/>
    <property type="match status" value="1"/>
</dbReference>
<evidence type="ECO:0000256" key="1">
    <source>
        <dbReference type="SAM" id="Phobius"/>
    </source>
</evidence>
<feature type="transmembrane region" description="Helical" evidence="1">
    <location>
        <begin position="435"/>
        <end position="451"/>
    </location>
</feature>
<reference evidence="3" key="1">
    <citation type="journal article" date="2021" name="Front. Plant Sci.">
        <title>Chromosome-Scale Genome Assembly for Chinese Sour Jujube and Insights Into Its Genome Evolution and Domestication Signature.</title>
        <authorList>
            <person name="Shen L.-Y."/>
            <person name="Luo H."/>
            <person name="Wang X.-L."/>
            <person name="Wang X.-M."/>
            <person name="Qiu X.-J."/>
            <person name="Liu H."/>
            <person name="Zhou S.-S."/>
            <person name="Jia K.-H."/>
            <person name="Nie S."/>
            <person name="Bao Y.-T."/>
            <person name="Zhang R.-G."/>
            <person name="Yun Q.-Z."/>
            <person name="Chai Y.-H."/>
            <person name="Lu J.-Y."/>
            <person name="Li Y."/>
            <person name="Zhao S.-W."/>
            <person name="Mao J.-F."/>
            <person name="Jia S.-G."/>
            <person name="Mao Y.-M."/>
        </authorList>
    </citation>
    <scope>NUCLEOTIDE SEQUENCE</scope>
    <source>
        <strain evidence="3">AT0</strain>
        <tissue evidence="3">Leaf</tissue>
    </source>
</reference>
<comment type="caution">
    <text evidence="3">The sequence shown here is derived from an EMBL/GenBank/DDBJ whole genome shotgun (WGS) entry which is preliminary data.</text>
</comment>
<dbReference type="GO" id="GO:0060147">
    <property type="term" value="P:regulation of post-transcriptional gene silencing"/>
    <property type="evidence" value="ECO:0007669"/>
    <property type="project" value="InterPro"/>
</dbReference>
<protein>
    <recommendedName>
        <fullName evidence="2">DUF3730 domain-containing protein</fullName>
    </recommendedName>
</protein>
<proteinExistence type="predicted"/>
<dbReference type="Pfam" id="PF12530">
    <property type="entry name" value="DUF3730"/>
    <property type="match status" value="2"/>
</dbReference>
<feature type="domain" description="DUF3730" evidence="2">
    <location>
        <begin position="82"/>
        <end position="368"/>
    </location>
</feature>
<evidence type="ECO:0000313" key="4">
    <source>
        <dbReference type="Proteomes" id="UP000813462"/>
    </source>
</evidence>
<dbReference type="InterPro" id="IPR016024">
    <property type="entry name" value="ARM-type_fold"/>
</dbReference>
<keyword evidence="1" id="KW-1133">Transmembrane helix</keyword>
<dbReference type="PANTHER" id="PTHR16212:SF4">
    <property type="entry name" value="FOCADHESIN"/>
    <property type="match status" value="1"/>
</dbReference>
<dbReference type="SUPFAM" id="SSF48371">
    <property type="entry name" value="ARM repeat"/>
    <property type="match status" value="1"/>
</dbReference>
<feature type="domain" description="DUF3730" evidence="2">
    <location>
        <begin position="595"/>
        <end position="822"/>
    </location>
</feature>
<feature type="transmembrane region" description="Helical" evidence="1">
    <location>
        <begin position="615"/>
        <end position="636"/>
    </location>
</feature>
<organism evidence="3 4">
    <name type="scientific">Ziziphus jujuba var. spinosa</name>
    <dbReference type="NCBI Taxonomy" id="714518"/>
    <lineage>
        <taxon>Eukaryota</taxon>
        <taxon>Viridiplantae</taxon>
        <taxon>Streptophyta</taxon>
        <taxon>Embryophyta</taxon>
        <taxon>Tracheophyta</taxon>
        <taxon>Spermatophyta</taxon>
        <taxon>Magnoliopsida</taxon>
        <taxon>eudicotyledons</taxon>
        <taxon>Gunneridae</taxon>
        <taxon>Pentapetalae</taxon>
        <taxon>rosids</taxon>
        <taxon>fabids</taxon>
        <taxon>Rosales</taxon>
        <taxon>Rhamnaceae</taxon>
        <taxon>Paliureae</taxon>
        <taxon>Ziziphus</taxon>
    </lineage>
</organism>
<dbReference type="Proteomes" id="UP000813462">
    <property type="component" value="Unassembled WGS sequence"/>
</dbReference>
<keyword evidence="1" id="KW-0472">Membrane</keyword>